<dbReference type="EMBL" id="UINC01020799">
    <property type="protein sequence ID" value="SVA86981.1"/>
    <property type="molecule type" value="Genomic_DNA"/>
</dbReference>
<evidence type="ECO:0000313" key="1">
    <source>
        <dbReference type="EMBL" id="SVA86981.1"/>
    </source>
</evidence>
<dbReference type="Gene3D" id="3.30.530.20">
    <property type="match status" value="1"/>
</dbReference>
<accession>A0A381ZDG1</accession>
<gene>
    <name evidence="1" type="ORF">METZ01_LOCUS139835</name>
</gene>
<reference evidence="1" key="1">
    <citation type="submission" date="2018-05" db="EMBL/GenBank/DDBJ databases">
        <authorList>
            <person name="Lanie J.A."/>
            <person name="Ng W.-L."/>
            <person name="Kazmierczak K.M."/>
            <person name="Andrzejewski T.M."/>
            <person name="Davidsen T.M."/>
            <person name="Wayne K.J."/>
            <person name="Tettelin H."/>
            <person name="Glass J.I."/>
            <person name="Rusch D."/>
            <person name="Podicherti R."/>
            <person name="Tsui H.-C.T."/>
            <person name="Winkler M.E."/>
        </authorList>
    </citation>
    <scope>NUCLEOTIDE SEQUENCE</scope>
</reference>
<proteinExistence type="predicted"/>
<evidence type="ECO:0008006" key="2">
    <source>
        <dbReference type="Google" id="ProtNLM"/>
    </source>
</evidence>
<feature type="non-terminal residue" evidence="1">
    <location>
        <position position="1"/>
    </location>
</feature>
<name>A0A381ZDG1_9ZZZZ</name>
<sequence length="162" mass="18312">VLTIAEKITINADINKIWAFLIDFSLSLNFNRFHTKLELPAQYSIGKLKKFKIDHNFGFGKYDMVAEITDCIPPNKLCLWEYCVDDKKKGFPHKVKFQIEPDGNKCTLSYTVIGTYGGKVQDLSFKPILKGVVIEELLKIKNAIESSENVTKPLASETGKPI</sequence>
<dbReference type="AlphaFoldDB" id="A0A381ZDG1"/>
<protein>
    <recommendedName>
        <fullName evidence="2">Coenzyme Q-binding protein COQ10 START domain-containing protein</fullName>
    </recommendedName>
</protein>
<organism evidence="1">
    <name type="scientific">marine metagenome</name>
    <dbReference type="NCBI Taxonomy" id="408172"/>
    <lineage>
        <taxon>unclassified sequences</taxon>
        <taxon>metagenomes</taxon>
        <taxon>ecological metagenomes</taxon>
    </lineage>
</organism>
<dbReference type="InterPro" id="IPR023393">
    <property type="entry name" value="START-like_dom_sf"/>
</dbReference>
<dbReference type="SUPFAM" id="SSF55961">
    <property type="entry name" value="Bet v1-like"/>
    <property type="match status" value="1"/>
</dbReference>